<proteinExistence type="predicted"/>
<dbReference type="STRING" id="112413.SAMN05421854_11095"/>
<dbReference type="EMBL" id="FOWC01000010">
    <property type="protein sequence ID" value="SFQ28241.1"/>
    <property type="molecule type" value="Genomic_DNA"/>
</dbReference>
<evidence type="ECO:0008006" key="3">
    <source>
        <dbReference type="Google" id="ProtNLM"/>
    </source>
</evidence>
<dbReference type="SUPFAM" id="SSF81606">
    <property type="entry name" value="PP2C-like"/>
    <property type="match status" value="1"/>
</dbReference>
<dbReference type="InterPro" id="IPR036457">
    <property type="entry name" value="PPM-type-like_dom_sf"/>
</dbReference>
<sequence>MPIRIDTGCVTDIGGRTANADSVAVETTPLGTGAAVVDGIGSSEAVCRAARRAADTAAAVASHRDAQAGLLAAADTMPGYPGSPNAVAAVVSVDPDGRIEIAHCGDATVHTWSPEHGLVRWTADQTLAAWISHALRRTSPATPAGRAAIEAFAAAEPPLDSFVLSGLNYVTVSTIGWTPLRAPHHRPSVVLLSSDGVHKRLGDHEIGRLLGEHQDAKAQVLAEVLLAAAVATPGADPDEQTDNASAAVLSIAWAE</sequence>
<dbReference type="OrthoDB" id="9801841at2"/>
<dbReference type="Proteomes" id="UP000199137">
    <property type="component" value="Unassembled WGS sequence"/>
</dbReference>
<dbReference type="AlphaFoldDB" id="A0A1I5X8J6"/>
<reference evidence="1 2" key="1">
    <citation type="submission" date="2016-10" db="EMBL/GenBank/DDBJ databases">
        <authorList>
            <person name="de Groot N.N."/>
        </authorList>
    </citation>
    <scope>NUCLEOTIDE SEQUENCE [LARGE SCALE GENOMIC DNA]</scope>
    <source>
        <strain evidence="1 2">DSM 44637</strain>
    </source>
</reference>
<gene>
    <name evidence="1" type="ORF">SAMN05421854_11095</name>
</gene>
<accession>A0A1I5X8J6</accession>
<name>A0A1I5X8J6_9PSEU</name>
<dbReference type="Gene3D" id="3.60.40.10">
    <property type="entry name" value="PPM-type phosphatase domain"/>
    <property type="match status" value="1"/>
</dbReference>
<protein>
    <recommendedName>
        <fullName evidence="3">Serine/threonine protein phosphatase PrpC</fullName>
    </recommendedName>
</protein>
<evidence type="ECO:0000313" key="1">
    <source>
        <dbReference type="EMBL" id="SFQ28241.1"/>
    </source>
</evidence>
<evidence type="ECO:0000313" key="2">
    <source>
        <dbReference type="Proteomes" id="UP000199137"/>
    </source>
</evidence>
<dbReference type="RefSeq" id="WP_093575653.1">
    <property type="nucleotide sequence ID" value="NZ_FOWC01000010.1"/>
</dbReference>
<organism evidence="1 2">
    <name type="scientific">Amycolatopsis rubida</name>
    <dbReference type="NCBI Taxonomy" id="112413"/>
    <lineage>
        <taxon>Bacteria</taxon>
        <taxon>Bacillati</taxon>
        <taxon>Actinomycetota</taxon>
        <taxon>Actinomycetes</taxon>
        <taxon>Pseudonocardiales</taxon>
        <taxon>Pseudonocardiaceae</taxon>
        <taxon>Amycolatopsis</taxon>
    </lineage>
</organism>